<proteinExistence type="predicted"/>
<dbReference type="Proteomes" id="UP001383192">
    <property type="component" value="Unassembled WGS sequence"/>
</dbReference>
<comment type="caution">
    <text evidence="2">The sequence shown here is derived from an EMBL/GenBank/DDBJ whole genome shotgun (WGS) entry which is preliminary data.</text>
</comment>
<accession>A0AAW0DIV6</accession>
<dbReference type="PANTHER" id="PTHR36578">
    <property type="entry name" value="CHROMOSOME 15, WHOLE GENOME SHOTGUN SEQUENCE"/>
    <property type="match status" value="1"/>
</dbReference>
<keyword evidence="3" id="KW-1185">Reference proteome</keyword>
<reference evidence="2 3" key="1">
    <citation type="submission" date="2024-01" db="EMBL/GenBank/DDBJ databases">
        <title>A draft genome for a cacao thread blight-causing isolate of Paramarasmius palmivorus.</title>
        <authorList>
            <person name="Baruah I.K."/>
            <person name="Bukari Y."/>
            <person name="Amoako-Attah I."/>
            <person name="Meinhardt L.W."/>
            <person name="Bailey B.A."/>
            <person name="Cohen S.P."/>
        </authorList>
    </citation>
    <scope>NUCLEOTIDE SEQUENCE [LARGE SCALE GENOMIC DNA]</scope>
    <source>
        <strain evidence="2 3">GH-12</strain>
    </source>
</reference>
<evidence type="ECO:0008006" key="4">
    <source>
        <dbReference type="Google" id="ProtNLM"/>
    </source>
</evidence>
<dbReference type="PANTHER" id="PTHR36578:SF1">
    <property type="entry name" value="APPLE DOMAIN-CONTAINING PROTEIN"/>
    <property type="match status" value="1"/>
</dbReference>
<feature type="compositionally biased region" description="Basic and acidic residues" evidence="1">
    <location>
        <begin position="1"/>
        <end position="13"/>
    </location>
</feature>
<sequence length="547" mass="58715">MSNEVLRPRREPDSPPPRHSVNGSVFIFSLWDNFGKQPDKKKPHPLLPSNLITSTMFSRTRLLTLALLAVSSSAALVFPAYQGVPDAADAGEVDLSKTITDSDTIANTVAQVDQKSGAAADAIPNQPPPPTVVTAIDGTVLDNTAEVSSFSGNSRRNVKRTPSEYTKLFDGTGTGFSDRDGSIQGTAYLTFTVVPNNTYNVDPCLDFCSRVDGCVFANLYYEYNNPMLDWVYSEKSNLKCAIYGDIHSAAEKTNTGGQQQMPLPWGLTYIQQSSGYGLTALVDPATPEDYELVFGPNAGANNAPGYMGFAFLDRYDVNACAELCKTRGPDGQGGACKYFNIWRAVVNGNPTTYTCSMYWVPSDASTAVNYGQGDLKVTLSRGYRRKSLLPDGDFESTTCPNGGTFCYTASTSSWIGISPSGGNLDASIFHYGPYARSGNGVGLLGSGFGTDNLPGTLKYAQPLQTVPGKTYNIEFFTSSTYSGPALQANAFVNVTWNGEVVQSLHLGYASWTYHEVKVVANGADELAFVGGSAPSFVFIDDVTVHAM</sequence>
<feature type="region of interest" description="Disordered" evidence="1">
    <location>
        <begin position="1"/>
        <end position="21"/>
    </location>
</feature>
<name>A0AAW0DIV6_9AGAR</name>
<gene>
    <name evidence="2" type="ORF">VNI00_005136</name>
</gene>
<evidence type="ECO:0000256" key="1">
    <source>
        <dbReference type="SAM" id="MobiDB-lite"/>
    </source>
</evidence>
<evidence type="ECO:0000313" key="2">
    <source>
        <dbReference type="EMBL" id="KAK7051024.1"/>
    </source>
</evidence>
<evidence type="ECO:0000313" key="3">
    <source>
        <dbReference type="Proteomes" id="UP001383192"/>
    </source>
</evidence>
<dbReference type="EMBL" id="JAYKXP010000014">
    <property type="protein sequence ID" value="KAK7051024.1"/>
    <property type="molecule type" value="Genomic_DNA"/>
</dbReference>
<protein>
    <recommendedName>
        <fullName evidence="4">Fruit-body specific protein a</fullName>
    </recommendedName>
</protein>
<dbReference type="AlphaFoldDB" id="A0AAW0DIV6"/>
<organism evidence="2 3">
    <name type="scientific">Paramarasmius palmivorus</name>
    <dbReference type="NCBI Taxonomy" id="297713"/>
    <lineage>
        <taxon>Eukaryota</taxon>
        <taxon>Fungi</taxon>
        <taxon>Dikarya</taxon>
        <taxon>Basidiomycota</taxon>
        <taxon>Agaricomycotina</taxon>
        <taxon>Agaricomycetes</taxon>
        <taxon>Agaricomycetidae</taxon>
        <taxon>Agaricales</taxon>
        <taxon>Marasmiineae</taxon>
        <taxon>Marasmiaceae</taxon>
        <taxon>Paramarasmius</taxon>
    </lineage>
</organism>